<comment type="caution">
    <text evidence="1">The sequence shown here is derived from an EMBL/GenBank/DDBJ whole genome shotgun (WGS) entry which is preliminary data.</text>
</comment>
<evidence type="ECO:0000313" key="2">
    <source>
        <dbReference type="Proteomes" id="UP000661112"/>
    </source>
</evidence>
<dbReference type="Proteomes" id="UP000661112">
    <property type="component" value="Unassembled WGS sequence"/>
</dbReference>
<accession>A0ABR8DFM5</accession>
<dbReference type="EMBL" id="JACJSG010000088">
    <property type="protein sequence ID" value="MBD2505451.1"/>
    <property type="molecule type" value="Genomic_DNA"/>
</dbReference>
<organism evidence="1 2">
    <name type="scientific">Anabaena azotica FACHB-119</name>
    <dbReference type="NCBI Taxonomy" id="947527"/>
    <lineage>
        <taxon>Bacteria</taxon>
        <taxon>Bacillati</taxon>
        <taxon>Cyanobacteriota</taxon>
        <taxon>Cyanophyceae</taxon>
        <taxon>Nostocales</taxon>
        <taxon>Nostocaceae</taxon>
        <taxon>Anabaena</taxon>
        <taxon>Anabaena azotica</taxon>
    </lineage>
</organism>
<gene>
    <name evidence="1" type="ORF">H6G83_33475</name>
</gene>
<name>A0ABR8DFM5_9NOST</name>
<evidence type="ECO:0000313" key="1">
    <source>
        <dbReference type="EMBL" id="MBD2505451.1"/>
    </source>
</evidence>
<dbReference type="RefSeq" id="WP_206759023.1">
    <property type="nucleotide sequence ID" value="NZ_JACJSG010000088.1"/>
</dbReference>
<reference evidence="1 2" key="1">
    <citation type="journal article" date="2020" name="ISME J.">
        <title>Comparative genomics reveals insights into cyanobacterial evolution and habitat adaptation.</title>
        <authorList>
            <person name="Chen M.Y."/>
            <person name="Teng W.K."/>
            <person name="Zhao L."/>
            <person name="Hu C.X."/>
            <person name="Zhou Y.K."/>
            <person name="Han B.P."/>
            <person name="Song L.R."/>
            <person name="Shu W.S."/>
        </authorList>
    </citation>
    <scope>NUCLEOTIDE SEQUENCE [LARGE SCALE GENOMIC DNA]</scope>
    <source>
        <strain evidence="1 2">FACHB-119</strain>
    </source>
</reference>
<sequence>MNMFYVFEVYYVENSCHIHEVLAENELTHYGFKPFEALFSSGDADECWEWIYTHHPSDTIDLEYGFQ</sequence>
<protein>
    <submittedName>
        <fullName evidence="1">Uncharacterized protein</fullName>
    </submittedName>
</protein>
<keyword evidence="2" id="KW-1185">Reference proteome</keyword>
<proteinExistence type="predicted"/>